<dbReference type="RefSeq" id="WP_205214304.1">
    <property type="nucleotide sequence ID" value="NZ_JAFFZP010000040.1"/>
</dbReference>
<feature type="repeat" description="TPR" evidence="1">
    <location>
        <begin position="341"/>
        <end position="374"/>
    </location>
</feature>
<dbReference type="PROSITE" id="PS50005">
    <property type="entry name" value="TPR"/>
    <property type="match status" value="1"/>
</dbReference>
<name>A0ABS2WCH7_9GAMM</name>
<protein>
    <submittedName>
        <fullName evidence="2">Tetratricopeptide repeat protein</fullName>
    </submittedName>
</protein>
<gene>
    <name evidence="2" type="ORF">JW498_18785</name>
</gene>
<dbReference type="Pfam" id="PF13181">
    <property type="entry name" value="TPR_8"/>
    <property type="match status" value="1"/>
</dbReference>
<accession>A0ABS2WCH7</accession>
<keyword evidence="3" id="KW-1185">Reference proteome</keyword>
<dbReference type="Proteomes" id="UP000760472">
    <property type="component" value="Unassembled WGS sequence"/>
</dbReference>
<evidence type="ECO:0000313" key="2">
    <source>
        <dbReference type="EMBL" id="MBN0989416.1"/>
    </source>
</evidence>
<dbReference type="EMBL" id="JAFFZP010000040">
    <property type="protein sequence ID" value="MBN0989416.1"/>
    <property type="molecule type" value="Genomic_DNA"/>
</dbReference>
<dbReference type="InterPro" id="IPR027417">
    <property type="entry name" value="P-loop_NTPase"/>
</dbReference>
<comment type="caution">
    <text evidence="2">The sequence shown here is derived from an EMBL/GenBank/DDBJ whole genome shotgun (WGS) entry which is preliminary data.</text>
</comment>
<sequence>MGTELMPPAISNPDGHFEDMPLVNLHDRLLRLNDTDWRFSDESAFDPSLRIDLLSRYLHHRNTSESGPWGAKDPRACLFLPAWRQLLGKQGQYLVILRHWSGSIQSLWDRHSKELAFGLGNMDVHLSFWQSPELAAHIWLAYHQRIISLLEETPEQCLVVSHRSLLQGLPLINEVNSCFGLELNATTPSPIRHELSQDSVDNRVRNLLPDALIDELEAVWNNLLAYIDHRAQDESPHWTDKTPLQQNKQVKELLHLAESQPLNTDKDNLSLPESLLDQLKVLAANPQLPLEAAQYNRRIINEARFSGKHWEQLARAQLRRGDARGAKHSLIQVMTSGQCPPYVYMLLGDCFKAELDYAGAEHSYQQAIKLNRNNPMFHTRLAGTLLVQGRNSEAIEVLQQAISHLPEQPTLAKELANCLDQQGDTDQALTLLQSYPEPPHPIENLLIALTMKTDYTLGKPLFDALMREKMEDPVLKETIAYTLSSVTGLAAREDLAQRISAHWGAVRAAENR</sequence>
<proteinExistence type="predicted"/>
<organism evidence="2 3">
    <name type="scientific">Amphritea pacifica</name>
    <dbReference type="NCBI Taxonomy" id="2811233"/>
    <lineage>
        <taxon>Bacteria</taxon>
        <taxon>Pseudomonadati</taxon>
        <taxon>Pseudomonadota</taxon>
        <taxon>Gammaproteobacteria</taxon>
        <taxon>Oceanospirillales</taxon>
        <taxon>Oceanospirillaceae</taxon>
        <taxon>Amphritea</taxon>
    </lineage>
</organism>
<evidence type="ECO:0000256" key="1">
    <source>
        <dbReference type="PROSITE-ProRule" id="PRU00339"/>
    </source>
</evidence>
<reference evidence="2 3" key="1">
    <citation type="submission" date="2021-02" db="EMBL/GenBank/DDBJ databases">
        <title>A novel species of genus Amphritea isolated from a fishpond in China.</title>
        <authorList>
            <person name="Lu H."/>
        </authorList>
    </citation>
    <scope>NUCLEOTIDE SEQUENCE [LARGE SCALE GENOMIC DNA]</scope>
    <source>
        <strain evidence="2 3">RP18W</strain>
    </source>
</reference>
<dbReference type="Gene3D" id="1.25.40.10">
    <property type="entry name" value="Tetratricopeptide repeat domain"/>
    <property type="match status" value="1"/>
</dbReference>
<dbReference type="SMART" id="SM00028">
    <property type="entry name" value="TPR"/>
    <property type="match status" value="2"/>
</dbReference>
<dbReference type="SUPFAM" id="SSF48452">
    <property type="entry name" value="TPR-like"/>
    <property type="match status" value="1"/>
</dbReference>
<dbReference type="InterPro" id="IPR011990">
    <property type="entry name" value="TPR-like_helical_dom_sf"/>
</dbReference>
<dbReference type="SUPFAM" id="SSF52540">
    <property type="entry name" value="P-loop containing nucleoside triphosphate hydrolases"/>
    <property type="match status" value="1"/>
</dbReference>
<dbReference type="Pfam" id="PF14559">
    <property type="entry name" value="TPR_19"/>
    <property type="match status" value="1"/>
</dbReference>
<dbReference type="InterPro" id="IPR019734">
    <property type="entry name" value="TPR_rpt"/>
</dbReference>
<keyword evidence="1" id="KW-0802">TPR repeat</keyword>
<evidence type="ECO:0000313" key="3">
    <source>
        <dbReference type="Proteomes" id="UP000760472"/>
    </source>
</evidence>
<dbReference type="Gene3D" id="3.40.50.300">
    <property type="entry name" value="P-loop containing nucleotide triphosphate hydrolases"/>
    <property type="match status" value="1"/>
</dbReference>